<dbReference type="Proteomes" id="UP000886900">
    <property type="component" value="Unassembled WGS sequence"/>
</dbReference>
<evidence type="ECO:0000313" key="2">
    <source>
        <dbReference type="EMBL" id="MBV4462353.1"/>
    </source>
</evidence>
<organism evidence="2 3">
    <name type="scientific">Pseudomonas farris</name>
    <dbReference type="NCBI Taxonomy" id="2841207"/>
    <lineage>
        <taxon>Bacteria</taxon>
        <taxon>Pseudomonadati</taxon>
        <taxon>Pseudomonadota</taxon>
        <taxon>Gammaproteobacteria</taxon>
        <taxon>Pseudomonadales</taxon>
        <taxon>Pseudomonadaceae</taxon>
        <taxon>Pseudomonas</taxon>
    </lineage>
</organism>
<gene>
    <name evidence="2" type="ORF">KVG95_03280</name>
</gene>
<sequence length="38" mass="3846">MASIILGSQGNGFLAGIFLGSVATKVIQLSSIPITLVK</sequence>
<name>A0ABS6PPH4_9PSED</name>
<dbReference type="EMBL" id="JAHSTV010000002">
    <property type="protein sequence ID" value="MBV4462353.1"/>
    <property type="molecule type" value="Genomic_DNA"/>
</dbReference>
<reference evidence="2" key="1">
    <citation type="submission" date="2021-06" db="EMBL/GenBank/DDBJ databases">
        <title>Updating the genus Pseudomonas: Description of 43 new species and partition of the Pseudomonas putida group.</title>
        <authorList>
            <person name="Girard L."/>
            <person name="Lood C."/>
            <person name="Vandamme P."/>
            <person name="Rokni-Zadeh H."/>
            <person name="Van Noort V."/>
            <person name="Hofte M."/>
            <person name="Lavigne R."/>
            <person name="De Mot R."/>
        </authorList>
    </citation>
    <scope>NUCLEOTIDE SEQUENCE</scope>
    <source>
        <strain evidence="2">SWRI79</strain>
    </source>
</reference>
<evidence type="ECO:0000259" key="1">
    <source>
        <dbReference type="Pfam" id="PF00582"/>
    </source>
</evidence>
<protein>
    <submittedName>
        <fullName evidence="2">Universal stress protein</fullName>
    </submittedName>
</protein>
<proteinExistence type="predicted"/>
<evidence type="ECO:0000313" key="3">
    <source>
        <dbReference type="Proteomes" id="UP000886900"/>
    </source>
</evidence>
<feature type="domain" description="UspA" evidence="1">
    <location>
        <begin position="3"/>
        <end position="38"/>
    </location>
</feature>
<dbReference type="Pfam" id="PF00582">
    <property type="entry name" value="Usp"/>
    <property type="match status" value="1"/>
</dbReference>
<dbReference type="InterPro" id="IPR006016">
    <property type="entry name" value="UspA"/>
</dbReference>
<accession>A0ABS6PPH4</accession>
<comment type="caution">
    <text evidence="2">The sequence shown here is derived from an EMBL/GenBank/DDBJ whole genome shotgun (WGS) entry which is preliminary data.</text>
</comment>
<keyword evidence="3" id="KW-1185">Reference proteome</keyword>